<evidence type="ECO:0000256" key="1">
    <source>
        <dbReference type="ARBA" id="ARBA00022536"/>
    </source>
</evidence>
<dbReference type="PROSITE" id="PS50026">
    <property type="entry name" value="EGF_3"/>
    <property type="match status" value="1"/>
</dbReference>
<dbReference type="SMART" id="SM00181">
    <property type="entry name" value="EGF"/>
    <property type="match status" value="5"/>
</dbReference>
<evidence type="ECO:0000256" key="2">
    <source>
        <dbReference type="PROSITE-ProRule" id="PRU00076"/>
    </source>
</evidence>
<keyword evidence="2" id="KW-1015">Disulfide bond</keyword>
<comment type="caution">
    <text evidence="2">Lacks conserved residue(s) required for the propagation of feature annotation.</text>
</comment>
<keyword evidence="4" id="KW-1133">Transmembrane helix</keyword>
<dbReference type="STRING" id="945553.A0A0D2LGM4"/>
<dbReference type="EMBL" id="KN817526">
    <property type="protein sequence ID" value="KJA26782.1"/>
    <property type="molecule type" value="Genomic_DNA"/>
</dbReference>
<dbReference type="Gene3D" id="2.10.220.10">
    <property type="entry name" value="Hormone Receptor, Insulin-like Growth Factor Receptor 1, Chain A, domain 2"/>
    <property type="match status" value="4"/>
</dbReference>
<dbReference type="AlphaFoldDB" id="A0A0D2LGM4"/>
<keyword evidence="4" id="KW-0472">Membrane</keyword>
<name>A0A0D2LGM4_HYPSF</name>
<keyword evidence="8" id="KW-1185">Reference proteome</keyword>
<feature type="signal peptide" evidence="5">
    <location>
        <begin position="1"/>
        <end position="17"/>
    </location>
</feature>
<feature type="compositionally biased region" description="Basic and acidic residues" evidence="3">
    <location>
        <begin position="879"/>
        <end position="893"/>
    </location>
</feature>
<dbReference type="PROSITE" id="PS01248">
    <property type="entry name" value="EGF_LAM_1"/>
    <property type="match status" value="1"/>
</dbReference>
<dbReference type="InterPro" id="IPR009030">
    <property type="entry name" value="Growth_fac_rcpt_cys_sf"/>
</dbReference>
<dbReference type="CDD" id="cd00055">
    <property type="entry name" value="EGF_Lam"/>
    <property type="match status" value="1"/>
</dbReference>
<keyword evidence="4" id="KW-0812">Transmembrane</keyword>
<reference evidence="8" key="1">
    <citation type="submission" date="2014-04" db="EMBL/GenBank/DDBJ databases">
        <title>Evolutionary Origins and Diversification of the Mycorrhizal Mutualists.</title>
        <authorList>
            <consortium name="DOE Joint Genome Institute"/>
            <consortium name="Mycorrhizal Genomics Consortium"/>
            <person name="Kohler A."/>
            <person name="Kuo A."/>
            <person name="Nagy L.G."/>
            <person name="Floudas D."/>
            <person name="Copeland A."/>
            <person name="Barry K.W."/>
            <person name="Cichocki N."/>
            <person name="Veneault-Fourrey C."/>
            <person name="LaButti K."/>
            <person name="Lindquist E.A."/>
            <person name="Lipzen A."/>
            <person name="Lundell T."/>
            <person name="Morin E."/>
            <person name="Murat C."/>
            <person name="Riley R."/>
            <person name="Ohm R."/>
            <person name="Sun H."/>
            <person name="Tunlid A."/>
            <person name="Henrissat B."/>
            <person name="Grigoriev I.V."/>
            <person name="Hibbett D.S."/>
            <person name="Martin F."/>
        </authorList>
    </citation>
    <scope>NUCLEOTIDE SEQUENCE [LARGE SCALE GENOMIC DNA]</scope>
    <source>
        <strain evidence="8">FD-334 SS-4</strain>
    </source>
</reference>
<dbReference type="OrthoDB" id="18487at2759"/>
<dbReference type="PANTHER" id="PTHR15332:SF175">
    <property type="entry name" value="PROPROTEIN CONVERTASE SUBTILISIN_KEXIN TYPE 5-LIKE"/>
    <property type="match status" value="1"/>
</dbReference>
<feature type="chain" id="PRO_5002246485" description="EGF-like domain-containing protein" evidence="5">
    <location>
        <begin position="18"/>
        <end position="916"/>
    </location>
</feature>
<dbReference type="OMA" id="GEKFFGH"/>
<keyword evidence="5" id="KW-0732">Signal</keyword>
<evidence type="ECO:0000256" key="3">
    <source>
        <dbReference type="SAM" id="MobiDB-lite"/>
    </source>
</evidence>
<evidence type="ECO:0000313" key="7">
    <source>
        <dbReference type="EMBL" id="KJA26782.1"/>
    </source>
</evidence>
<accession>A0A0D2LGM4</accession>
<dbReference type="PANTHER" id="PTHR15332">
    <property type="entry name" value="PROPROTEIN CONVERTASE SUBTILISIN_KEXIN TYPE 5-LIKE"/>
    <property type="match status" value="1"/>
</dbReference>
<feature type="domain" description="EGF-like" evidence="6">
    <location>
        <begin position="177"/>
        <end position="209"/>
    </location>
</feature>
<proteinExistence type="predicted"/>
<feature type="compositionally biased region" description="Polar residues" evidence="3">
    <location>
        <begin position="864"/>
        <end position="874"/>
    </location>
</feature>
<keyword evidence="1 2" id="KW-0245">EGF-like domain</keyword>
<dbReference type="SUPFAM" id="SSF57184">
    <property type="entry name" value="Growth factor receptor domain"/>
    <property type="match status" value="3"/>
</dbReference>
<dbReference type="PROSITE" id="PS00022">
    <property type="entry name" value="EGF_1"/>
    <property type="match status" value="1"/>
</dbReference>
<dbReference type="SMART" id="SM00261">
    <property type="entry name" value="FU"/>
    <property type="match status" value="6"/>
</dbReference>
<dbReference type="InterPro" id="IPR002049">
    <property type="entry name" value="LE_dom"/>
</dbReference>
<evidence type="ECO:0000313" key="8">
    <source>
        <dbReference type="Proteomes" id="UP000054270"/>
    </source>
</evidence>
<dbReference type="CDD" id="cd00064">
    <property type="entry name" value="FU"/>
    <property type="match status" value="3"/>
</dbReference>
<sequence>MFASLTALLFLPISTLAQSSSPTILCIAGQCLSGYSNTTIGTTLTNPGSENILLLPATYNTNTNPQLLHDALTSSSATLSPSAGFNASKPISLPLTVALQPGVSFYANRLYSGSAAFTPLASKQNTSTAVTASSFAVSSNAWVALEAGASNRVVIWNSVPDVAQLPIQGSLSLLDIQSSACTPSCSTAGVCSASGTCQCQTGFNGTSCETCASGFFGPTCQPCPANCTTCDEGITGTGRCLVPTVTNAPSTCNCKSGVCGVNGSCTCTPGFTTGSDGTQCSTCLPGFFLDSTGNCQVCQLGCTQCSDGTGQCTSCASGFTQDSIDKTKCDPAPSVTTSNQVCPDGSFANGASCSVCSSACQTCNGGTSNDCIICATGTFSNNGSCVSVNNVGVCSGTNLVADNTKHECDTCGPNCTKCQIPGFNGASIASQKQCTGCLPGFFLSNGTCVSSCPSGTTVSSQDNLTCIACDASCTSCSGSSTFCLTCANNQLASKGQCVSTCPSATFSSAGACLSCHPDCSSCNGGSFNQCTSCPADRPVLINGRCLPTCASTQFFDATTGQCQSCDSSCESCSAAGPSSCLSCASATQKLQAGTCVAANCLSTSNVVAGLGACLSDLVVTTAAAGQAPIPTVSGINSTTVVNRGRGLQWWEILLMALGCAFIFLAVIWCFRRRQQKKRQAKYNANMKAGIYTPTYGRGWRWKLVHWVRSLFTRKGKLAPTTTTTTEYSPAPASFLAMHDDPDPTYRSAARAPADNFGGWRWKLIRWGEKFFGHPPSQRVPAAPRTIVHLGPLNDSDMDVARKLRAAEEAHASVPARPARDVDMVRLIESYNRPLTPGAPGRYAQVPLHDVDAEERSLSDGGSRMSAQSLYSQMTRAPRRVPDPRQPVKKDLGSRFDASAFSAPDYKGTRRGAGDPF</sequence>
<protein>
    <recommendedName>
        <fullName evidence="6">EGF-like domain-containing protein</fullName>
    </recommendedName>
</protein>
<feature type="transmembrane region" description="Helical" evidence="4">
    <location>
        <begin position="649"/>
        <end position="670"/>
    </location>
</feature>
<evidence type="ECO:0000256" key="5">
    <source>
        <dbReference type="SAM" id="SignalP"/>
    </source>
</evidence>
<feature type="disulfide bond" evidence="2">
    <location>
        <begin position="199"/>
        <end position="208"/>
    </location>
</feature>
<evidence type="ECO:0000256" key="4">
    <source>
        <dbReference type="SAM" id="Phobius"/>
    </source>
</evidence>
<dbReference type="SMART" id="SM00180">
    <property type="entry name" value="EGF_Lam"/>
    <property type="match status" value="2"/>
</dbReference>
<dbReference type="Proteomes" id="UP000054270">
    <property type="component" value="Unassembled WGS sequence"/>
</dbReference>
<feature type="region of interest" description="Disordered" evidence="3">
    <location>
        <begin position="853"/>
        <end position="916"/>
    </location>
</feature>
<feature type="disulfide bond" evidence="2">
    <location>
        <begin position="181"/>
        <end position="191"/>
    </location>
</feature>
<dbReference type="InterPro" id="IPR000742">
    <property type="entry name" value="EGF"/>
</dbReference>
<dbReference type="Pfam" id="PF23106">
    <property type="entry name" value="EGF_Teneurin"/>
    <property type="match status" value="1"/>
</dbReference>
<evidence type="ECO:0000259" key="6">
    <source>
        <dbReference type="PROSITE" id="PS50026"/>
    </source>
</evidence>
<gene>
    <name evidence="7" type="ORF">HYPSUDRAFT_1030506</name>
</gene>
<dbReference type="InterPro" id="IPR006212">
    <property type="entry name" value="Furin_repeat"/>
</dbReference>
<organism evidence="7 8">
    <name type="scientific">Hypholoma sublateritium (strain FD-334 SS-4)</name>
    <dbReference type="NCBI Taxonomy" id="945553"/>
    <lineage>
        <taxon>Eukaryota</taxon>
        <taxon>Fungi</taxon>
        <taxon>Dikarya</taxon>
        <taxon>Basidiomycota</taxon>
        <taxon>Agaricomycotina</taxon>
        <taxon>Agaricomycetes</taxon>
        <taxon>Agaricomycetidae</taxon>
        <taxon>Agaricales</taxon>
        <taxon>Agaricineae</taxon>
        <taxon>Strophariaceae</taxon>
        <taxon>Hypholoma</taxon>
    </lineage>
</organism>